<feature type="compositionally biased region" description="Low complexity" evidence="2">
    <location>
        <begin position="438"/>
        <end position="451"/>
    </location>
</feature>
<dbReference type="GO" id="GO:0006897">
    <property type="term" value="P:endocytosis"/>
    <property type="evidence" value="ECO:0007669"/>
    <property type="project" value="TreeGrafter"/>
</dbReference>
<feature type="compositionally biased region" description="Low complexity" evidence="2">
    <location>
        <begin position="1129"/>
        <end position="1142"/>
    </location>
</feature>
<feature type="compositionally biased region" description="Basic and acidic residues" evidence="2">
    <location>
        <begin position="1414"/>
        <end position="1428"/>
    </location>
</feature>
<feature type="compositionally biased region" description="Low complexity" evidence="2">
    <location>
        <begin position="603"/>
        <end position="622"/>
    </location>
</feature>
<feature type="compositionally biased region" description="Basic and acidic residues" evidence="2">
    <location>
        <begin position="731"/>
        <end position="749"/>
    </location>
</feature>
<feature type="compositionally biased region" description="Low complexity" evidence="2">
    <location>
        <begin position="1512"/>
        <end position="1523"/>
    </location>
</feature>
<feature type="region of interest" description="Disordered" evidence="2">
    <location>
        <begin position="1485"/>
        <end position="1608"/>
    </location>
</feature>
<reference evidence="3 4" key="1">
    <citation type="journal article" date="2018" name="Evol. Lett.">
        <title>Horizontal gene cluster transfer increased hallucinogenic mushroom diversity.</title>
        <authorList>
            <person name="Reynolds H.T."/>
            <person name="Vijayakumar V."/>
            <person name="Gluck-Thaler E."/>
            <person name="Korotkin H.B."/>
            <person name="Matheny P.B."/>
            <person name="Slot J.C."/>
        </authorList>
    </citation>
    <scope>NUCLEOTIDE SEQUENCE [LARGE SCALE GENOMIC DNA]</scope>
    <source>
        <strain evidence="3 4">2631</strain>
    </source>
</reference>
<feature type="compositionally biased region" description="Low complexity" evidence="2">
    <location>
        <begin position="1485"/>
        <end position="1501"/>
    </location>
</feature>
<dbReference type="STRING" id="93625.A0A409VSY1"/>
<feature type="compositionally biased region" description="Acidic residues" evidence="2">
    <location>
        <begin position="505"/>
        <end position="520"/>
    </location>
</feature>
<feature type="region of interest" description="Disordered" evidence="2">
    <location>
        <begin position="1329"/>
        <end position="1465"/>
    </location>
</feature>
<feature type="compositionally biased region" description="Polar residues" evidence="2">
    <location>
        <begin position="1525"/>
        <end position="1536"/>
    </location>
</feature>
<name>A0A409VSY1_PSICY</name>
<sequence>MVHRPADSRLLTNLLQQEKEYTKQLNQLLDTSNVSLASFGAYAAASPRPASQVIMSVAGSLAAADEALRRYVHGVEEWRDSMRALKDAEDEVGNIMRDREILVTRLIKASKSQKSGSSNFRDSLLLGNQRFPSSSSLSSSYIGQQDSPSPPSSRPLSAAFSSSKLAAAQTELQACETHLAAKERELDTKRNAAIRDGLGARAKAMMECGWAWGQLGKEALHALEELKAENIERRASTYLHEPYLEDTLAINHENTDPHSTRPSFDFSSIGPSQSASQVNVSNEDLPPPVHIGSIMNSGLFGEPNAKYSNNDNAHPNEPQQPHDQAQSSGPRPPSGVSTTASSVSATPATYKVETVTYAPAVAVHVPGREAAGGVGVGTSSSSSSPHHVPASSELFKDDRHLHDSHTSVRIPAPHALEGYAFDIPTATPDRPVAGPSGQQHQQLQRRLSSRSATPSASGRSTPQMTSLAASQPVAAYPKRHVLERRITEEEMRRSSEEPQRAMGGVDDDHDGGSSTEEELEEGKKMIQEGKLEVVENPRFLSEARRKELEKEKEERERAARVEEERAWVRASEKAKEKAKDEEDGAEDGKSKENEKKRFPFFHSSSHSQSARSAQAQAADKQQGNGRVTFAPESPQDDADGHGQRLPKSASASPSKGFLGSIKGLFGGSKQAKDGPSSPLRSRQKREGLLPASPSHVANEPDDVSDSDDDDARSPTTRSSGGGGGLQALFRGSKDKDKGSASKWETRTDRNIQQLARKGSFDDGSVGRRGLGISSGLGGGLAGRVVANAGVVNASEVGVGRAPGPGPGSGVGQRGRVFSDVGFGGSAGAAVGPAGRKLKKNRTGPPVAPSASGVAMAGDDRASVGSVESVSRVGVGAAARPAASGVKPVVGGQAPVRAASTSVPANRAKGKGVGVGSRRSASVDVNPERRKSWDEDEEEEEDRTGGGGGMIVDLGWRRRTTSEVGGPRAARTPAAAPTPAPAAPAVRQAVQPVKPFHGVLRTTPTRDYSSDTAAIVTAPVVTGTKSLTKKKQQATAAAAVPSVPPPVPVVSSSVPLAPPVRDDPVSTPAPTRKSSMKASGTPTATPTAAKVSPGGGGATIMPAGGDHPSGTLVSQPGWGAQAQALSGGLSRNSSFTSSASAPSGPGGGASRGKRQTSLGQGMGGSGLGRRSSLGSSSQALAHSGKADASAYGSPANANANANGSVVQATPAVPSLMSIVEDVARTNREGWNHDLKLQKSVGGTQKATGLIEVVKAPPPVGREELNAMDAAQIKTRAAGGYHPSMTMASASASTLTLTGPSGAKAAPKTSMFEIKAPGSVFDQRARAVGMSREASASAPSLVTGSAHRPVQTSTPKQDRAQARVSVSGPGGNANRMLGPAKTPLRSAMRTSRSPSPVVAGTVPPPMQGTLPWDSDGAVKKDSKAVKDKGKGKAPVRPTGGNPDDSGDTDDDSESYETGNEFYSDQEEVEKIVVVAASTSVARLKATAANGGVVPPTAAVVPNGQHPTEYGSPKAASDASYSTASTVLGGSSLHTPSSQPRRRKSVRVSLQPTFSPSPPAIEYESEEEQQRRYAPWATATSSSSQGHASEGGTEHEEKKRRYSQPAPLPAPVPVRAAAAPAPVIGVGVGRRQAEEAVYDMWQDSGSDEDEQYVRAKKLLTRAAKREKDVNLLVANRA</sequence>
<dbReference type="InParanoid" id="A0A409VSY1"/>
<protein>
    <submittedName>
        <fullName evidence="3">Uncharacterized protein</fullName>
    </submittedName>
</protein>
<organism evidence="3 4">
    <name type="scientific">Psilocybe cyanescens</name>
    <dbReference type="NCBI Taxonomy" id="93625"/>
    <lineage>
        <taxon>Eukaryota</taxon>
        <taxon>Fungi</taxon>
        <taxon>Dikarya</taxon>
        <taxon>Basidiomycota</taxon>
        <taxon>Agaricomycotina</taxon>
        <taxon>Agaricomycetes</taxon>
        <taxon>Agaricomycetidae</taxon>
        <taxon>Agaricales</taxon>
        <taxon>Agaricineae</taxon>
        <taxon>Strophariaceae</taxon>
        <taxon>Psilocybe</taxon>
    </lineage>
</organism>
<feature type="compositionally biased region" description="Low complexity" evidence="2">
    <location>
        <begin position="334"/>
        <end position="345"/>
    </location>
</feature>
<dbReference type="PANTHER" id="PTHR31962:SF1">
    <property type="entry name" value="SPHINGOLIPID LONG CHAIN BASE-RESPONSIVE PROTEIN PIL1"/>
    <property type="match status" value="1"/>
</dbReference>
<dbReference type="InterPro" id="IPR027267">
    <property type="entry name" value="AH/BAR_dom_sf"/>
</dbReference>
<feature type="compositionally biased region" description="Polar residues" evidence="2">
    <location>
        <begin position="260"/>
        <end position="282"/>
    </location>
</feature>
<proteinExistence type="predicted"/>
<dbReference type="Gene3D" id="1.20.1270.60">
    <property type="entry name" value="Arfaptin homology (AH) domain/BAR domain"/>
    <property type="match status" value="1"/>
</dbReference>
<evidence type="ECO:0000256" key="1">
    <source>
        <dbReference type="SAM" id="Coils"/>
    </source>
</evidence>
<gene>
    <name evidence="3" type="ORF">CVT25_004632</name>
</gene>
<feature type="compositionally biased region" description="Low complexity" evidence="2">
    <location>
        <begin position="377"/>
        <end position="391"/>
    </location>
</feature>
<feature type="compositionally biased region" description="Polar residues" evidence="2">
    <location>
        <begin position="1067"/>
        <end position="1079"/>
    </location>
</feature>
<dbReference type="GO" id="GO:0005886">
    <property type="term" value="C:plasma membrane"/>
    <property type="evidence" value="ECO:0007669"/>
    <property type="project" value="TreeGrafter"/>
</dbReference>
<feature type="region of interest" description="Disordered" evidence="2">
    <location>
        <begin position="422"/>
        <end position="767"/>
    </location>
</feature>
<feature type="compositionally biased region" description="Basic and acidic residues" evidence="2">
    <location>
        <begin position="521"/>
        <end position="597"/>
    </location>
</feature>
<feature type="compositionally biased region" description="Basic and acidic residues" evidence="2">
    <location>
        <begin position="483"/>
        <end position="499"/>
    </location>
</feature>
<feature type="compositionally biased region" description="Low complexity" evidence="2">
    <location>
        <begin position="1167"/>
        <end position="1182"/>
    </location>
</feature>
<dbReference type="Proteomes" id="UP000283269">
    <property type="component" value="Unassembled WGS sequence"/>
</dbReference>
<feature type="compositionally biased region" description="Acidic residues" evidence="2">
    <location>
        <begin position="699"/>
        <end position="710"/>
    </location>
</feature>
<feature type="region of interest" description="Disordered" evidence="2">
    <location>
        <begin position="896"/>
        <end position="988"/>
    </location>
</feature>
<evidence type="ECO:0000313" key="4">
    <source>
        <dbReference type="Proteomes" id="UP000283269"/>
    </source>
</evidence>
<dbReference type="PANTHER" id="PTHR31962">
    <property type="entry name" value="SPHINGOLIPID LONG CHAIN BASE-RESPONSIVE PROTEIN PIL1"/>
    <property type="match status" value="1"/>
</dbReference>
<dbReference type="GO" id="GO:0036286">
    <property type="term" value="C:eisosome filament"/>
    <property type="evidence" value="ECO:0007669"/>
    <property type="project" value="TreeGrafter"/>
</dbReference>
<keyword evidence="4" id="KW-1185">Reference proteome</keyword>
<evidence type="ECO:0000256" key="2">
    <source>
        <dbReference type="SAM" id="MobiDB-lite"/>
    </source>
</evidence>
<keyword evidence="1" id="KW-0175">Coiled coil</keyword>
<feature type="region of interest" description="Disordered" evidence="2">
    <location>
        <begin position="134"/>
        <end position="160"/>
    </location>
</feature>
<feature type="compositionally biased region" description="Acidic residues" evidence="2">
    <location>
        <begin position="1442"/>
        <end position="1452"/>
    </location>
</feature>
<feature type="compositionally biased region" description="Polar residues" evidence="2">
    <location>
        <begin position="1575"/>
        <end position="1584"/>
    </location>
</feature>
<comment type="caution">
    <text evidence="3">The sequence shown here is derived from an EMBL/GenBank/DDBJ whole genome shotgun (WGS) entry which is preliminary data.</text>
</comment>
<dbReference type="GO" id="GO:0008289">
    <property type="term" value="F:lipid binding"/>
    <property type="evidence" value="ECO:0007669"/>
    <property type="project" value="TreeGrafter"/>
</dbReference>
<dbReference type="OrthoDB" id="3358861at2759"/>
<dbReference type="GO" id="GO:0070941">
    <property type="term" value="P:eisosome assembly"/>
    <property type="evidence" value="ECO:0007669"/>
    <property type="project" value="TreeGrafter"/>
</dbReference>
<feature type="coiled-coil region" evidence="1">
    <location>
        <begin position="165"/>
        <end position="192"/>
    </location>
</feature>
<feature type="compositionally biased region" description="Polar residues" evidence="2">
    <location>
        <begin position="452"/>
        <end position="469"/>
    </location>
</feature>
<feature type="compositionally biased region" description="Polar residues" evidence="2">
    <location>
        <begin position="306"/>
        <end position="329"/>
    </location>
</feature>
<feature type="region of interest" description="Disordered" evidence="2">
    <location>
        <begin position="372"/>
        <end position="391"/>
    </location>
</feature>
<feature type="region of interest" description="Disordered" evidence="2">
    <location>
        <begin position="252"/>
        <end position="345"/>
    </location>
</feature>
<evidence type="ECO:0000313" key="3">
    <source>
        <dbReference type="EMBL" id="PPQ69400.1"/>
    </source>
</evidence>
<feature type="compositionally biased region" description="Low complexity" evidence="2">
    <location>
        <begin position="1430"/>
        <end position="1441"/>
    </location>
</feature>
<accession>A0A409VSY1</accession>
<dbReference type="InterPro" id="IPR028245">
    <property type="entry name" value="PIL1/LSP1"/>
</dbReference>
<dbReference type="EMBL" id="NHYD01003935">
    <property type="protein sequence ID" value="PPQ69400.1"/>
    <property type="molecule type" value="Genomic_DNA"/>
</dbReference>
<feature type="region of interest" description="Disordered" evidence="2">
    <location>
        <begin position="1035"/>
        <end position="1194"/>
    </location>
</feature>
<feature type="region of interest" description="Disordered" evidence="2">
    <location>
        <begin position="828"/>
        <end position="865"/>
    </location>
</feature>